<feature type="transmembrane region" description="Helical" evidence="8">
    <location>
        <begin position="155"/>
        <end position="181"/>
    </location>
</feature>
<feature type="transmembrane region" description="Helical" evidence="8">
    <location>
        <begin position="12"/>
        <end position="30"/>
    </location>
</feature>
<proteinExistence type="predicted"/>
<gene>
    <name evidence="9" type="ordered locus">CKR_2084</name>
</gene>
<dbReference type="PANTHER" id="PTHR33908">
    <property type="entry name" value="MANNOSYLTRANSFERASE YKCB-RELATED"/>
    <property type="match status" value="1"/>
</dbReference>
<reference evidence="10" key="1">
    <citation type="submission" date="2005-09" db="EMBL/GenBank/DDBJ databases">
        <title>Complete genome sequence of Clostridium kluyveri and comparative genomics of Clostridia species.</title>
        <authorList>
            <person name="Inui M."/>
            <person name="Nonaka H."/>
            <person name="Shinoda Y."/>
            <person name="Ikenaga Y."/>
            <person name="Abe M."/>
            <person name="Naito K."/>
            <person name="Vertes A.A."/>
            <person name="Yukawa H."/>
        </authorList>
    </citation>
    <scope>NUCLEOTIDE SEQUENCE [LARGE SCALE GENOMIC DNA]</scope>
    <source>
        <strain evidence="10">NBRC 12016</strain>
    </source>
</reference>
<dbReference type="HOGENOM" id="CLU_048081_0_0_9"/>
<dbReference type="GO" id="GO:0016763">
    <property type="term" value="F:pentosyltransferase activity"/>
    <property type="evidence" value="ECO:0007669"/>
    <property type="project" value="TreeGrafter"/>
</dbReference>
<evidence type="ECO:0000256" key="1">
    <source>
        <dbReference type="ARBA" id="ARBA00004651"/>
    </source>
</evidence>
<evidence type="ECO:0000256" key="6">
    <source>
        <dbReference type="ARBA" id="ARBA00022989"/>
    </source>
</evidence>
<dbReference type="PANTHER" id="PTHR33908:SF11">
    <property type="entry name" value="MEMBRANE PROTEIN"/>
    <property type="match status" value="1"/>
</dbReference>
<sequence>MIPMNTLRKNYYNTIAILGLLICIIWVITVNTQPFSDFDYYNKLAQQIAEGGEWGDTYTSVGYSIILGFIYSIFGVDLTVAKIFNITLTLINYILIYKILNKINLSEIRRKVIYTVFVFFPNNIFYTSIIATEILFTTILLTITLIYYSNTKLKYVLIGILVAINAMIKPFFIIFFLVIFIVELFLKYSIVHVLKHTTIILLISIICISPWIYRNTKFIGQLTFISNNGGIVLYINNNSQNKYGRWISAEKVENSVVLKKEYIEANVTQKNKILTTSAKKWIINHPLQFVELGFKRLFNTYFIADDIFFSLNGASLNRYIEILLIIYVFLTKAILFTIAIIYIIIYSKKVIVNLLKKENINSYDLYSLICFYMFTSVYFITEGQGRYTFPFIFIIIYFFSFSVEKIFKNGIFVTKNT</sequence>
<keyword evidence="3" id="KW-0328">Glycosyltransferase</keyword>
<dbReference type="Proteomes" id="UP000007969">
    <property type="component" value="Chromosome"/>
</dbReference>
<feature type="transmembrane region" description="Helical" evidence="8">
    <location>
        <begin position="365"/>
        <end position="381"/>
    </location>
</feature>
<dbReference type="KEGG" id="ckr:CKR_2084"/>
<feature type="transmembrane region" description="Helical" evidence="8">
    <location>
        <begin position="387"/>
        <end position="407"/>
    </location>
</feature>
<name>B9E3R0_CLOK1</name>
<evidence type="ECO:0000256" key="4">
    <source>
        <dbReference type="ARBA" id="ARBA00022679"/>
    </source>
</evidence>
<accession>B9E3R0</accession>
<dbReference type="AlphaFoldDB" id="B9E3R0"/>
<evidence type="ECO:0000313" key="10">
    <source>
        <dbReference type="Proteomes" id="UP000007969"/>
    </source>
</evidence>
<keyword evidence="5 8" id="KW-0812">Transmembrane</keyword>
<evidence type="ECO:0000256" key="8">
    <source>
        <dbReference type="SAM" id="Phobius"/>
    </source>
</evidence>
<keyword evidence="2" id="KW-1003">Cell membrane</keyword>
<evidence type="ECO:0000256" key="3">
    <source>
        <dbReference type="ARBA" id="ARBA00022676"/>
    </source>
</evidence>
<evidence type="ECO:0000256" key="5">
    <source>
        <dbReference type="ARBA" id="ARBA00022692"/>
    </source>
</evidence>
<comment type="subcellular location">
    <subcellularLocation>
        <location evidence="1">Cell membrane</location>
        <topology evidence="1">Multi-pass membrane protein</topology>
    </subcellularLocation>
</comment>
<keyword evidence="4" id="KW-0808">Transferase</keyword>
<feature type="transmembrane region" description="Helical" evidence="8">
    <location>
        <begin position="58"/>
        <end position="76"/>
    </location>
</feature>
<dbReference type="InterPro" id="IPR050297">
    <property type="entry name" value="LipidA_mod_glycosyltrf_83"/>
</dbReference>
<evidence type="ECO:0008006" key="11">
    <source>
        <dbReference type="Google" id="ProtNLM"/>
    </source>
</evidence>
<feature type="transmembrane region" description="Helical" evidence="8">
    <location>
        <begin position="124"/>
        <end position="148"/>
    </location>
</feature>
<protein>
    <recommendedName>
        <fullName evidence="11">Glycosyltransferase RgtA/B/C/D-like domain-containing protein</fullName>
    </recommendedName>
</protein>
<evidence type="ECO:0000256" key="7">
    <source>
        <dbReference type="ARBA" id="ARBA00023136"/>
    </source>
</evidence>
<evidence type="ECO:0000256" key="2">
    <source>
        <dbReference type="ARBA" id="ARBA00022475"/>
    </source>
</evidence>
<feature type="transmembrane region" description="Helical" evidence="8">
    <location>
        <begin position="322"/>
        <end position="345"/>
    </location>
</feature>
<evidence type="ECO:0000313" key="9">
    <source>
        <dbReference type="EMBL" id="BAH07135.1"/>
    </source>
</evidence>
<feature type="transmembrane region" description="Helical" evidence="8">
    <location>
        <begin position="83"/>
        <end position="100"/>
    </location>
</feature>
<dbReference type="EMBL" id="AP009049">
    <property type="protein sequence ID" value="BAH07135.1"/>
    <property type="molecule type" value="Genomic_DNA"/>
</dbReference>
<keyword evidence="6 8" id="KW-1133">Transmembrane helix</keyword>
<keyword evidence="7 8" id="KW-0472">Membrane</keyword>
<feature type="transmembrane region" description="Helical" evidence="8">
    <location>
        <begin position="193"/>
        <end position="213"/>
    </location>
</feature>
<dbReference type="GO" id="GO:0009103">
    <property type="term" value="P:lipopolysaccharide biosynthetic process"/>
    <property type="evidence" value="ECO:0007669"/>
    <property type="project" value="UniProtKB-ARBA"/>
</dbReference>
<dbReference type="GO" id="GO:0005886">
    <property type="term" value="C:plasma membrane"/>
    <property type="evidence" value="ECO:0007669"/>
    <property type="project" value="UniProtKB-SubCell"/>
</dbReference>
<organism evidence="9 10">
    <name type="scientific">Clostridium kluyveri (strain NBRC 12016)</name>
    <dbReference type="NCBI Taxonomy" id="583346"/>
    <lineage>
        <taxon>Bacteria</taxon>
        <taxon>Bacillati</taxon>
        <taxon>Bacillota</taxon>
        <taxon>Clostridia</taxon>
        <taxon>Eubacteriales</taxon>
        <taxon>Clostridiaceae</taxon>
        <taxon>Clostridium</taxon>
    </lineage>
</organism>